<dbReference type="NCBIfam" id="TIGR03609">
    <property type="entry name" value="S_layer_CsaB"/>
    <property type="match status" value="1"/>
</dbReference>
<comment type="caution">
    <text evidence="2">The sequence shown here is derived from an EMBL/GenBank/DDBJ whole genome shotgun (WGS) entry which is preliminary data.</text>
</comment>
<dbReference type="InterPro" id="IPR007345">
    <property type="entry name" value="Polysacch_pyruvyl_Trfase"/>
</dbReference>
<dbReference type="Proteomes" id="UP001651880">
    <property type="component" value="Unassembled WGS sequence"/>
</dbReference>
<keyword evidence="3" id="KW-1185">Reference proteome</keyword>
<dbReference type="RefSeq" id="WP_255229000.1">
    <property type="nucleotide sequence ID" value="NZ_JAJEKE010000023.1"/>
</dbReference>
<protein>
    <submittedName>
        <fullName evidence="2">Polysaccharide pyruvyl transferase CsaB</fullName>
    </submittedName>
</protein>
<evidence type="ECO:0000313" key="2">
    <source>
        <dbReference type="EMBL" id="MCQ1531461.1"/>
    </source>
</evidence>
<gene>
    <name evidence="2" type="primary">csaB</name>
    <name evidence="2" type="ORF">LJD61_18265</name>
</gene>
<proteinExistence type="predicted"/>
<organism evidence="2 3">
    <name type="scientific">Lutispora saccharofermentans</name>
    <dbReference type="NCBI Taxonomy" id="3024236"/>
    <lineage>
        <taxon>Bacteria</taxon>
        <taxon>Bacillati</taxon>
        <taxon>Bacillota</taxon>
        <taxon>Clostridia</taxon>
        <taxon>Lutisporales</taxon>
        <taxon>Lutisporaceae</taxon>
        <taxon>Lutispora</taxon>
    </lineage>
</organism>
<feature type="domain" description="Polysaccharide pyruvyl transferase" evidence="1">
    <location>
        <begin position="14"/>
        <end position="295"/>
    </location>
</feature>
<dbReference type="PANTHER" id="PTHR36836:SF1">
    <property type="entry name" value="COLANIC ACID BIOSYNTHESIS PROTEIN WCAK"/>
    <property type="match status" value="1"/>
</dbReference>
<dbReference type="Pfam" id="PF04230">
    <property type="entry name" value="PS_pyruv_trans"/>
    <property type="match status" value="1"/>
</dbReference>
<dbReference type="EMBL" id="JAJEKE010000023">
    <property type="protein sequence ID" value="MCQ1531461.1"/>
    <property type="molecule type" value="Genomic_DNA"/>
</dbReference>
<evidence type="ECO:0000313" key="3">
    <source>
        <dbReference type="Proteomes" id="UP001651880"/>
    </source>
</evidence>
<reference evidence="2 3" key="1">
    <citation type="submission" date="2021-10" db="EMBL/GenBank/DDBJ databases">
        <title>Lutispora strain m25 sp. nov., a thermophilic, non-spore-forming bacterium isolated from a lab-scale methanogenic bioreactor digesting anaerobic sludge.</title>
        <authorList>
            <person name="El Houari A."/>
            <person name="Mcdonald J."/>
        </authorList>
    </citation>
    <scope>NUCLEOTIDE SEQUENCE [LARGE SCALE GENOMIC DNA]</scope>
    <source>
        <strain evidence="3">m25</strain>
    </source>
</reference>
<name>A0ABT1NJT4_9FIRM</name>
<dbReference type="InterPro" id="IPR019896">
    <property type="entry name" value="Polysacch_pyruvyl_Trfase_CsaB"/>
</dbReference>
<evidence type="ECO:0000259" key="1">
    <source>
        <dbReference type="Pfam" id="PF04230"/>
    </source>
</evidence>
<dbReference type="PANTHER" id="PTHR36836">
    <property type="entry name" value="COLANIC ACID BIOSYNTHESIS PROTEIN WCAK"/>
    <property type="match status" value="1"/>
</dbReference>
<sequence>MKKVVISGYYGFGNSGDEAILKSIVRDFREIDPDIQITALSNNPAKTSAEYGINAVNRLNIKSIAQAIGGCDLLLSGGGSLLQDVTSTRSLLYYLSIIRIGLLYNKKIMLYANGIGPISSGTNMKRVKKVIDNVDMITLREEDSLKLLNSMGVQKPKIMVTADPVLTTMPAGKETIDAIFKKEGLPLDSNYIGINIRKWKLSRDLEVQLAASLEYIYKKYNLLPVFIPMYQSDTEVMIKTAEKMNVPHRVLSKTYAPEELIGIMGHMELVIAMRLHTLIYSSITATPMIGLIYDPKIKGYLDYIGQSDAGNVESISSDMISMRVDEIMQGYWDKKKRLENTMKVMKKKAKENAALAYELMKAEKVGI</sequence>
<keyword evidence="2" id="KW-0808">Transferase</keyword>
<dbReference type="GO" id="GO:0016740">
    <property type="term" value="F:transferase activity"/>
    <property type="evidence" value="ECO:0007669"/>
    <property type="project" value="UniProtKB-KW"/>
</dbReference>
<accession>A0ABT1NJT4</accession>